<feature type="transmembrane region" description="Helical" evidence="1">
    <location>
        <begin position="168"/>
        <end position="188"/>
    </location>
</feature>
<feature type="transmembrane region" description="Helical" evidence="1">
    <location>
        <begin position="138"/>
        <end position="156"/>
    </location>
</feature>
<name>A0A369M2S1_EGGLN</name>
<dbReference type="AlphaFoldDB" id="A0A369M2S1"/>
<accession>A0A369M2S1</accession>
<evidence type="ECO:0000256" key="1">
    <source>
        <dbReference type="SAM" id="Phobius"/>
    </source>
</evidence>
<proteinExistence type="predicted"/>
<dbReference type="EMBL" id="PPTU01000038">
    <property type="protein sequence ID" value="RDB66053.1"/>
    <property type="molecule type" value="Genomic_DNA"/>
</dbReference>
<keyword evidence="1" id="KW-1133">Transmembrane helix</keyword>
<evidence type="ECO:0000313" key="2">
    <source>
        <dbReference type="EMBL" id="RDB66053.1"/>
    </source>
</evidence>
<protein>
    <submittedName>
        <fullName evidence="2">Uncharacterized protein</fullName>
    </submittedName>
</protein>
<gene>
    <name evidence="2" type="ORF">C1875_14135</name>
</gene>
<keyword evidence="1" id="KW-0472">Membrane</keyword>
<comment type="caution">
    <text evidence="2">The sequence shown here is derived from an EMBL/GenBank/DDBJ whole genome shotgun (WGS) entry which is preliminary data.</text>
</comment>
<sequence length="207" mass="23047">MFHVKHSHKRKFLRIGRILQRCGRFALMEGVPILNRLHTLKRGLSRLIERVSVQFLTMAICALSLTCILVFLLTMIPVELIAFFGYMGLVGFVLSIIFVYVAVGVGAAAFWQRACKAMLSEGTISGQVLFDDQNTLSFLLWAMSSLLGLLSLGMGIFPEEAIGQTFTISLFLLTCMFFTLTLAVDYVFRFKVPKMVSTDGREAGGSQ</sequence>
<reference evidence="2 3" key="1">
    <citation type="journal article" date="2018" name="Elife">
        <title>Discovery and characterization of a prevalent human gut bacterial enzyme sufficient for the inactivation of a family of plant toxins.</title>
        <authorList>
            <person name="Koppel N."/>
            <person name="Bisanz J.E."/>
            <person name="Pandelia M.E."/>
            <person name="Turnbaugh P.J."/>
            <person name="Balskus E.P."/>
        </authorList>
    </citation>
    <scope>NUCLEOTIDE SEQUENCE [LARGE SCALE GENOMIC DNA]</scope>
    <source>
        <strain evidence="2 3">W1 BHI 6</strain>
    </source>
</reference>
<evidence type="ECO:0000313" key="3">
    <source>
        <dbReference type="Proteomes" id="UP000253970"/>
    </source>
</evidence>
<organism evidence="2 3">
    <name type="scientific">Eggerthella lenta</name>
    <name type="common">Eubacterium lentum</name>
    <dbReference type="NCBI Taxonomy" id="84112"/>
    <lineage>
        <taxon>Bacteria</taxon>
        <taxon>Bacillati</taxon>
        <taxon>Actinomycetota</taxon>
        <taxon>Coriobacteriia</taxon>
        <taxon>Eggerthellales</taxon>
        <taxon>Eggerthellaceae</taxon>
        <taxon>Eggerthella</taxon>
    </lineage>
</organism>
<keyword evidence="1" id="KW-0812">Transmembrane</keyword>
<dbReference type="Proteomes" id="UP000253970">
    <property type="component" value="Unassembled WGS sequence"/>
</dbReference>
<feature type="transmembrane region" description="Helical" evidence="1">
    <location>
        <begin position="83"/>
        <end position="111"/>
    </location>
</feature>
<feature type="transmembrane region" description="Helical" evidence="1">
    <location>
        <begin position="55"/>
        <end position="77"/>
    </location>
</feature>